<sequence>MNIEMGRLADGWLELESDPGLFTLLVEDFGVRGVQVDEIYDIKSDLETPVYGFIFLFKWNEARRARRKAREEAKELNYVKEEEIVNNMFFAHQIVANSCATHALLSVLLNVQGLSLGPILTKLKNHTHGMAPEDKGHSIGNTAELAAAHNQHVSHQARRIVPLPAGSTVVMSDTEETFHFVSYVPINGRVFELDGLKEFPIDHGPWNEGEDWTDRFREVIAERLGVNASGREGSEVSPSNQDIRFSLMAVIPDRRQIFETKIRTLTQNKQILVRTLTQMLEKKQGSNGAATLVRLGLHPGGKRRRRNLATLLTTVDDEGGSSGVTGEAQSQSTSSEEDAMVSNAATSGNDPCLPLDESNLTPLDERHLTTLLESTMRDLDSYSVKLKEENEKRQRFRVEDCRRTHNYDPFITTFLMTLASQGKLSTLLAQQGGGNSAASNTKSNTERTPSPSVSHSLGTRSVGSTSSGRGRGRPKKGVPTRSTPAPGRKRR</sequence>
<protein>
    <recommendedName>
        <fullName evidence="13">Ubiquitin carboxyl-terminal hydrolase</fullName>
        <ecNumber evidence="13">3.4.19.12</ecNumber>
    </recommendedName>
</protein>
<dbReference type="GO" id="GO:0005634">
    <property type="term" value="C:nucleus"/>
    <property type="evidence" value="ECO:0007669"/>
    <property type="project" value="UniProtKB-SubCell"/>
</dbReference>
<evidence type="ECO:0000256" key="6">
    <source>
        <dbReference type="ARBA" id="ARBA00022801"/>
    </source>
</evidence>
<dbReference type="GO" id="GO:0006511">
    <property type="term" value="P:ubiquitin-dependent protein catabolic process"/>
    <property type="evidence" value="ECO:0007669"/>
    <property type="project" value="UniProtKB-UniRule"/>
</dbReference>
<dbReference type="PROSITE" id="PS52048">
    <property type="entry name" value="UCH_DOMAIN"/>
    <property type="match status" value="1"/>
</dbReference>
<keyword evidence="7 12" id="KW-0788">Thiol protease</keyword>
<dbReference type="CDD" id="cd09617">
    <property type="entry name" value="Peptidase_C12_UCH37_BAP1"/>
    <property type="match status" value="1"/>
</dbReference>
<keyword evidence="14" id="KW-0175">Coiled coil</keyword>
<name>A0A7R8ZMZ5_9CRUS</name>
<keyword evidence="5 12" id="KW-0833">Ubl conjugation pathway</keyword>
<dbReference type="SUPFAM" id="SSF54001">
    <property type="entry name" value="Cysteine proteinases"/>
    <property type="match status" value="1"/>
</dbReference>
<feature type="compositionally biased region" description="Polar residues" evidence="15">
    <location>
        <begin position="436"/>
        <end position="457"/>
    </location>
</feature>
<evidence type="ECO:0000256" key="15">
    <source>
        <dbReference type="SAM" id="MobiDB-lite"/>
    </source>
</evidence>
<dbReference type="Gene3D" id="1.20.58.860">
    <property type="match status" value="1"/>
</dbReference>
<evidence type="ECO:0000256" key="4">
    <source>
        <dbReference type="ARBA" id="ARBA00022670"/>
    </source>
</evidence>
<gene>
    <name evidence="17" type="ORF">CTOB1V02_LOCUS5552</name>
</gene>
<evidence type="ECO:0000256" key="14">
    <source>
        <dbReference type="SAM" id="Coils"/>
    </source>
</evidence>
<evidence type="ECO:0000256" key="13">
    <source>
        <dbReference type="RuleBase" id="RU361215"/>
    </source>
</evidence>
<evidence type="ECO:0000256" key="8">
    <source>
        <dbReference type="ARBA" id="ARBA00022853"/>
    </source>
</evidence>
<feature type="region of interest" description="Disordered" evidence="15">
    <location>
        <begin position="430"/>
        <end position="491"/>
    </location>
</feature>
<dbReference type="Pfam" id="PF18031">
    <property type="entry name" value="UCH_C"/>
    <property type="match status" value="1"/>
</dbReference>
<keyword evidence="6 12" id="KW-0378">Hydrolase</keyword>
<dbReference type="PANTHER" id="PTHR10589:SF28">
    <property type="entry name" value="UBIQUITIN CARBOXYL-TERMINAL HYDROLASE BAP1"/>
    <property type="match status" value="1"/>
</dbReference>
<accession>A0A7R8ZMZ5</accession>
<evidence type="ECO:0000256" key="1">
    <source>
        <dbReference type="ARBA" id="ARBA00000707"/>
    </source>
</evidence>
<dbReference type="InterPro" id="IPR001578">
    <property type="entry name" value="Peptidase_C12_UCH"/>
</dbReference>
<dbReference type="PANTHER" id="PTHR10589">
    <property type="entry name" value="UBIQUITIN CARBOXYL-TERMINAL HYDROLASE"/>
    <property type="match status" value="1"/>
</dbReference>
<dbReference type="GO" id="GO:0006325">
    <property type="term" value="P:chromatin organization"/>
    <property type="evidence" value="ECO:0007669"/>
    <property type="project" value="UniProtKB-KW"/>
</dbReference>
<dbReference type="Gene3D" id="3.40.532.10">
    <property type="entry name" value="Peptidase C12, ubiquitin carboxyl-terminal hydrolase"/>
    <property type="match status" value="1"/>
</dbReference>
<comment type="catalytic activity">
    <reaction evidence="1 12 13">
        <text>Thiol-dependent hydrolysis of ester, thioester, amide, peptide and isopeptide bonds formed by the C-terminal Gly of ubiquitin (a 76-residue protein attached to proteins as an intracellular targeting signal).</text>
        <dbReference type="EC" id="3.4.19.12"/>
    </reaction>
</comment>
<feature type="domain" description="UCH catalytic" evidence="16">
    <location>
        <begin position="11"/>
        <end position="252"/>
    </location>
</feature>
<dbReference type="EMBL" id="OB661210">
    <property type="protein sequence ID" value="CAD7227652.1"/>
    <property type="molecule type" value="Genomic_DNA"/>
</dbReference>
<comment type="subunit">
    <text evidence="11">Catalytic component of the polycomb repressive deubiquitinase (PR-DUB) complex, at least composed of caly/calypso, Asx and sba (MBD5/6 homolog). The PR-DUB complex associates with nucleosomes to mediate deubiquitination of histone H2AK118ub1 substrates; the association requires the positively charged C-terminal tail of caly, probably due to direct binding of DNA. Interacts (via ULD domain) with Asx (via DEUBAD domain); the interaction produces a stable heterodimer with a composite binding site for ubiquitin. Homodimerizes (via coiled-coil hinge-region between the UCH and ULD domains) to mediate assembly of 2 copies of the caly-Asx heterodimer into a bisymmetric tetramer; dimerization enhances PR-DUB association with nucleosomes.</text>
</comment>
<dbReference type="PRINTS" id="PR00707">
    <property type="entry name" value="UBCTHYDRLASE"/>
</dbReference>
<comment type="similarity">
    <text evidence="3">Belongs to the peptidase C12 family. BAP1 subfamily.</text>
</comment>
<dbReference type="EC" id="3.4.19.12" evidence="13"/>
<evidence type="ECO:0000313" key="17">
    <source>
        <dbReference type="EMBL" id="CAD7227652.1"/>
    </source>
</evidence>
<evidence type="ECO:0000256" key="3">
    <source>
        <dbReference type="ARBA" id="ARBA00007182"/>
    </source>
</evidence>
<evidence type="ECO:0000256" key="10">
    <source>
        <dbReference type="ARBA" id="ARBA00046227"/>
    </source>
</evidence>
<dbReference type="PROSITE" id="PS52049">
    <property type="entry name" value="ULD"/>
    <property type="match status" value="1"/>
</dbReference>
<feature type="coiled-coil region" evidence="14">
    <location>
        <begin position="372"/>
        <end position="399"/>
    </location>
</feature>
<dbReference type="FunFam" id="3.40.532.10:FF:000002">
    <property type="entry name" value="Ubiquitin carboxyl-terminal hydrolase"/>
    <property type="match status" value="1"/>
</dbReference>
<feature type="active site" description="Nucleophile" evidence="12">
    <location>
        <position position="99"/>
    </location>
</feature>
<evidence type="ECO:0000256" key="2">
    <source>
        <dbReference type="ARBA" id="ARBA00004123"/>
    </source>
</evidence>
<evidence type="ECO:0000256" key="5">
    <source>
        <dbReference type="ARBA" id="ARBA00022786"/>
    </source>
</evidence>
<feature type="site" description="Important for enzyme activity" evidence="12">
    <location>
        <position position="194"/>
    </location>
</feature>
<evidence type="ECO:0000256" key="11">
    <source>
        <dbReference type="ARBA" id="ARBA00049710"/>
    </source>
</evidence>
<comment type="function">
    <text evidence="10">Catalytic component of the polycomb repressive deubiquitinase (PR-DUB) complex, a complex that specifically mediates deubiquitination of histone H2A monoubiquitinated at 'Lys-119' (H2AK118ub1). Mediates bisymmetric organization of the PR-DUB complex and is involved in association with nucleosomes to mediate deubiquitination. Does not deubiquitinate monoubiquitinated histone H2B. Required to maintain the transcriptionally repressive state of homeotic genes throughout development. The PR-DUB complex has weak or no activity toward 'Lys-48'- and 'Lys-63'-linked polyubiquitin chains. Polycomb group (PcG) protein.</text>
</comment>
<feature type="region of interest" description="Disordered" evidence="15">
    <location>
        <begin position="315"/>
        <end position="361"/>
    </location>
</feature>
<dbReference type="InterPro" id="IPR041507">
    <property type="entry name" value="UCH_C"/>
</dbReference>
<dbReference type="GO" id="GO:0004843">
    <property type="term" value="F:cysteine-type deubiquitinase activity"/>
    <property type="evidence" value="ECO:0007669"/>
    <property type="project" value="UniProtKB-UniRule"/>
</dbReference>
<keyword evidence="9" id="KW-0539">Nucleus</keyword>
<organism evidence="17">
    <name type="scientific">Cyprideis torosa</name>
    <dbReference type="NCBI Taxonomy" id="163714"/>
    <lineage>
        <taxon>Eukaryota</taxon>
        <taxon>Metazoa</taxon>
        <taxon>Ecdysozoa</taxon>
        <taxon>Arthropoda</taxon>
        <taxon>Crustacea</taxon>
        <taxon>Oligostraca</taxon>
        <taxon>Ostracoda</taxon>
        <taxon>Podocopa</taxon>
        <taxon>Podocopida</taxon>
        <taxon>Cytherocopina</taxon>
        <taxon>Cytheroidea</taxon>
        <taxon>Cytherideidae</taxon>
        <taxon>Cyprideis</taxon>
    </lineage>
</organism>
<dbReference type="InterPro" id="IPR038765">
    <property type="entry name" value="Papain-like_cys_pep_sf"/>
</dbReference>
<dbReference type="InterPro" id="IPR036959">
    <property type="entry name" value="Peptidase_C12_UCH_sf"/>
</dbReference>
<dbReference type="GO" id="GO:0016579">
    <property type="term" value="P:protein deubiquitination"/>
    <property type="evidence" value="ECO:0007669"/>
    <property type="project" value="TreeGrafter"/>
</dbReference>
<evidence type="ECO:0000259" key="16">
    <source>
        <dbReference type="PROSITE" id="PS52048"/>
    </source>
</evidence>
<feature type="site" description="Transition state stabilizer" evidence="12">
    <location>
        <position position="93"/>
    </location>
</feature>
<feature type="compositionally biased region" description="Low complexity" evidence="15">
    <location>
        <begin position="458"/>
        <end position="468"/>
    </location>
</feature>
<evidence type="ECO:0000256" key="12">
    <source>
        <dbReference type="PROSITE-ProRule" id="PRU01393"/>
    </source>
</evidence>
<evidence type="ECO:0000256" key="9">
    <source>
        <dbReference type="ARBA" id="ARBA00023242"/>
    </source>
</evidence>
<dbReference type="OrthoDB" id="1924260at2759"/>
<keyword evidence="4 12" id="KW-0645">Protease</keyword>
<keyword evidence="8" id="KW-0156">Chromatin regulator</keyword>
<proteinExistence type="inferred from homology"/>
<dbReference type="AlphaFoldDB" id="A0A7R8ZMZ5"/>
<dbReference type="GO" id="GO:0005737">
    <property type="term" value="C:cytoplasm"/>
    <property type="evidence" value="ECO:0007669"/>
    <property type="project" value="TreeGrafter"/>
</dbReference>
<comment type="subcellular location">
    <subcellularLocation>
        <location evidence="2">Nucleus</location>
    </subcellularLocation>
</comment>
<reference evidence="17" key="1">
    <citation type="submission" date="2020-11" db="EMBL/GenBank/DDBJ databases">
        <authorList>
            <person name="Tran Van P."/>
        </authorList>
    </citation>
    <scope>NUCLEOTIDE SEQUENCE</scope>
</reference>
<feature type="active site" description="Proton donor" evidence="12">
    <location>
        <position position="179"/>
    </location>
</feature>
<dbReference type="Pfam" id="PF01088">
    <property type="entry name" value="Peptidase_C12"/>
    <property type="match status" value="1"/>
</dbReference>
<evidence type="ECO:0000256" key="7">
    <source>
        <dbReference type="ARBA" id="ARBA00022807"/>
    </source>
</evidence>